<dbReference type="Gene3D" id="3.40.50.150">
    <property type="entry name" value="Vaccinia Virus protein VP39"/>
    <property type="match status" value="1"/>
</dbReference>
<dbReference type="RefSeq" id="WP_038252491.1">
    <property type="nucleotide sequence ID" value="NZ_UAVL01000011.1"/>
</dbReference>
<accession>A0AB38FVJ7</accession>
<dbReference type="CDD" id="cd02440">
    <property type="entry name" value="AdoMet_MTases"/>
    <property type="match status" value="1"/>
</dbReference>
<protein>
    <submittedName>
        <fullName evidence="4">Tellurite resistance protein TehB</fullName>
        <ecNumber evidence="4">2.1.1.-</ecNumber>
    </submittedName>
</protein>
<dbReference type="InterPro" id="IPR041698">
    <property type="entry name" value="Methyltransf_25"/>
</dbReference>
<reference evidence="4 5" key="1">
    <citation type="submission" date="2018-06" db="EMBL/GenBank/DDBJ databases">
        <authorList>
            <consortium name="Pathogen Informatics"/>
            <person name="Doyle S."/>
        </authorList>
    </citation>
    <scope>NUCLEOTIDE SEQUENCE [LARGE SCALE GENOMIC DNA]</scope>
    <source>
        <strain evidence="4 5">NCTC11967</strain>
    </source>
</reference>
<evidence type="ECO:0000256" key="2">
    <source>
        <dbReference type="ARBA" id="ARBA00022679"/>
    </source>
</evidence>
<gene>
    <name evidence="4" type="primary">tehB_2</name>
    <name evidence="4" type="ORF">NCTC11967_02380</name>
</gene>
<name>A0AB38FVJ7_9ENTR</name>
<organism evidence="4 5">
    <name type="scientific">Yokenella regensburgei</name>
    <dbReference type="NCBI Taxonomy" id="158877"/>
    <lineage>
        <taxon>Bacteria</taxon>
        <taxon>Pseudomonadati</taxon>
        <taxon>Pseudomonadota</taxon>
        <taxon>Gammaproteobacteria</taxon>
        <taxon>Enterobacterales</taxon>
        <taxon>Enterobacteriaceae</taxon>
        <taxon>Yokenella</taxon>
    </lineage>
</organism>
<sequence>MTMNFYQHNAAQFFADTVAVDMASLYAPFIAMLAPGALVLDAGCGSGRDTKAFKEMGFHVEAFDASAEMVTLAAEHAGVPVQQMSFSELNATRRYDGIWCCASLLHVPAEELPGVMQRLAAALKSGGVWYVSFKYGDGERVKEGRHFTDLNELALGELVKMLPGIRLHSTWRTEDRRPGRDDRWLNALLCKA</sequence>
<evidence type="ECO:0000313" key="5">
    <source>
        <dbReference type="Proteomes" id="UP000251313"/>
    </source>
</evidence>
<dbReference type="PANTHER" id="PTHR43861:SF1">
    <property type="entry name" value="TRANS-ACONITATE 2-METHYLTRANSFERASE"/>
    <property type="match status" value="1"/>
</dbReference>
<keyword evidence="1 4" id="KW-0489">Methyltransferase</keyword>
<dbReference type="EC" id="2.1.1.-" evidence="4"/>
<feature type="domain" description="Methyltransferase" evidence="3">
    <location>
        <begin position="39"/>
        <end position="127"/>
    </location>
</feature>
<dbReference type="SUPFAM" id="SSF53335">
    <property type="entry name" value="S-adenosyl-L-methionine-dependent methyltransferases"/>
    <property type="match status" value="1"/>
</dbReference>
<dbReference type="Pfam" id="PF13649">
    <property type="entry name" value="Methyltransf_25"/>
    <property type="match status" value="1"/>
</dbReference>
<comment type="caution">
    <text evidence="4">The sequence shown here is derived from an EMBL/GenBank/DDBJ whole genome shotgun (WGS) entry which is preliminary data.</text>
</comment>
<dbReference type="AlphaFoldDB" id="A0AB38FVJ7"/>
<evidence type="ECO:0000259" key="3">
    <source>
        <dbReference type="Pfam" id="PF13649"/>
    </source>
</evidence>
<proteinExistence type="predicted"/>
<keyword evidence="2 4" id="KW-0808">Transferase</keyword>
<dbReference type="Proteomes" id="UP000251313">
    <property type="component" value="Unassembled WGS sequence"/>
</dbReference>
<dbReference type="GO" id="GO:0008168">
    <property type="term" value="F:methyltransferase activity"/>
    <property type="evidence" value="ECO:0007669"/>
    <property type="project" value="UniProtKB-KW"/>
</dbReference>
<dbReference type="InterPro" id="IPR029063">
    <property type="entry name" value="SAM-dependent_MTases_sf"/>
</dbReference>
<evidence type="ECO:0000313" key="4">
    <source>
        <dbReference type="EMBL" id="SQA63343.1"/>
    </source>
</evidence>
<dbReference type="GO" id="GO:0032259">
    <property type="term" value="P:methylation"/>
    <property type="evidence" value="ECO:0007669"/>
    <property type="project" value="UniProtKB-KW"/>
</dbReference>
<dbReference type="EMBL" id="UAVL01000011">
    <property type="protein sequence ID" value="SQA63343.1"/>
    <property type="molecule type" value="Genomic_DNA"/>
</dbReference>
<evidence type="ECO:0000256" key="1">
    <source>
        <dbReference type="ARBA" id="ARBA00022603"/>
    </source>
</evidence>
<dbReference type="PANTHER" id="PTHR43861">
    <property type="entry name" value="TRANS-ACONITATE 2-METHYLTRANSFERASE-RELATED"/>
    <property type="match status" value="1"/>
</dbReference>